<dbReference type="EMBL" id="AP023355">
    <property type="protein sequence ID" value="BCJ38375.1"/>
    <property type="molecule type" value="Genomic_DNA"/>
</dbReference>
<dbReference type="RefSeq" id="WP_203964419.1">
    <property type="nucleotide sequence ID" value="NZ_AP023355.1"/>
</dbReference>
<evidence type="ECO:0000313" key="1">
    <source>
        <dbReference type="EMBL" id="BCJ38375.1"/>
    </source>
</evidence>
<dbReference type="SUPFAM" id="SSF55961">
    <property type="entry name" value="Bet v1-like"/>
    <property type="match status" value="1"/>
</dbReference>
<gene>
    <name evidence="1" type="ORF">Athai_58780</name>
</gene>
<sequence length="140" mass="15327">MAAIHQEFVVDARPEDVWDVLADYGAVHRRLAPGFVVDTQLHDDTRTVTFADGTIVHERLVDLDATSRRVAYTVVGGNLHPSHHHAWMQALPEADGRTRFVWHTDVIPADLAGPIAEFVEHGSTVIRTTLSATGAVRGSS</sequence>
<dbReference type="InterPro" id="IPR019587">
    <property type="entry name" value="Polyketide_cyclase/dehydratase"/>
</dbReference>
<dbReference type="Proteomes" id="UP000611640">
    <property type="component" value="Chromosome"/>
</dbReference>
<dbReference type="InterPro" id="IPR023393">
    <property type="entry name" value="START-like_dom_sf"/>
</dbReference>
<organism evidence="1 2">
    <name type="scientific">Actinocatenispora thailandica</name>
    <dbReference type="NCBI Taxonomy" id="227318"/>
    <lineage>
        <taxon>Bacteria</taxon>
        <taxon>Bacillati</taxon>
        <taxon>Actinomycetota</taxon>
        <taxon>Actinomycetes</taxon>
        <taxon>Micromonosporales</taxon>
        <taxon>Micromonosporaceae</taxon>
        <taxon>Actinocatenispora</taxon>
    </lineage>
</organism>
<accession>A0A7R7DVA8</accession>
<dbReference type="AlphaFoldDB" id="A0A7R7DVA8"/>
<dbReference type="CDD" id="cd07821">
    <property type="entry name" value="PYR_PYL_RCAR_like"/>
    <property type="match status" value="1"/>
</dbReference>
<reference evidence="1 2" key="1">
    <citation type="submission" date="2020-08" db="EMBL/GenBank/DDBJ databases">
        <title>Whole genome shotgun sequence of Actinocatenispora thailandica NBRC 105041.</title>
        <authorList>
            <person name="Komaki H."/>
            <person name="Tamura T."/>
        </authorList>
    </citation>
    <scope>NUCLEOTIDE SEQUENCE [LARGE SCALE GENOMIC DNA]</scope>
    <source>
        <strain evidence="1 2">NBRC 105041</strain>
    </source>
</reference>
<evidence type="ECO:0000313" key="2">
    <source>
        <dbReference type="Proteomes" id="UP000611640"/>
    </source>
</evidence>
<name>A0A7R7DVA8_9ACTN</name>
<dbReference type="Pfam" id="PF10604">
    <property type="entry name" value="Polyketide_cyc2"/>
    <property type="match status" value="1"/>
</dbReference>
<protein>
    <recommendedName>
        <fullName evidence="3">MxaD family protein</fullName>
    </recommendedName>
</protein>
<keyword evidence="2" id="KW-1185">Reference proteome</keyword>
<proteinExistence type="predicted"/>
<dbReference type="Gene3D" id="3.30.530.20">
    <property type="match status" value="1"/>
</dbReference>
<evidence type="ECO:0008006" key="3">
    <source>
        <dbReference type="Google" id="ProtNLM"/>
    </source>
</evidence>
<dbReference type="KEGG" id="atl:Athai_58780"/>